<evidence type="ECO:0000313" key="3">
    <source>
        <dbReference type="Proteomes" id="UP001151760"/>
    </source>
</evidence>
<proteinExistence type="predicted"/>
<evidence type="ECO:0000259" key="1">
    <source>
        <dbReference type="Pfam" id="PF07727"/>
    </source>
</evidence>
<dbReference type="EMBL" id="BQNB010017605">
    <property type="protein sequence ID" value="GJT65125.1"/>
    <property type="molecule type" value="Genomic_DNA"/>
</dbReference>
<reference evidence="2" key="1">
    <citation type="journal article" date="2022" name="Int. J. Mol. Sci.">
        <title>Draft Genome of Tanacetum Coccineum: Genomic Comparison of Closely Related Tanacetum-Family Plants.</title>
        <authorList>
            <person name="Yamashiro T."/>
            <person name="Shiraishi A."/>
            <person name="Nakayama K."/>
            <person name="Satake H."/>
        </authorList>
    </citation>
    <scope>NUCLEOTIDE SEQUENCE</scope>
</reference>
<name>A0ABQ5FPB4_9ASTR</name>
<comment type="caution">
    <text evidence="2">The sequence shown here is derived from an EMBL/GenBank/DDBJ whole genome shotgun (WGS) entry which is preliminary data.</text>
</comment>
<feature type="domain" description="Reverse transcriptase Ty1/copia-type" evidence="1">
    <location>
        <begin position="101"/>
        <end position="163"/>
    </location>
</feature>
<evidence type="ECO:0000313" key="2">
    <source>
        <dbReference type="EMBL" id="GJT65125.1"/>
    </source>
</evidence>
<keyword evidence="3" id="KW-1185">Reference proteome</keyword>
<dbReference type="InterPro" id="IPR013103">
    <property type="entry name" value="RVT_2"/>
</dbReference>
<organism evidence="2 3">
    <name type="scientific">Tanacetum coccineum</name>
    <dbReference type="NCBI Taxonomy" id="301880"/>
    <lineage>
        <taxon>Eukaryota</taxon>
        <taxon>Viridiplantae</taxon>
        <taxon>Streptophyta</taxon>
        <taxon>Embryophyta</taxon>
        <taxon>Tracheophyta</taxon>
        <taxon>Spermatophyta</taxon>
        <taxon>Magnoliopsida</taxon>
        <taxon>eudicotyledons</taxon>
        <taxon>Gunneridae</taxon>
        <taxon>Pentapetalae</taxon>
        <taxon>asterids</taxon>
        <taxon>campanulids</taxon>
        <taxon>Asterales</taxon>
        <taxon>Asteraceae</taxon>
        <taxon>Asteroideae</taxon>
        <taxon>Anthemideae</taxon>
        <taxon>Anthemidinae</taxon>
        <taxon>Tanacetum</taxon>
    </lineage>
</organism>
<dbReference type="Pfam" id="PF07727">
    <property type="entry name" value="RVT_2"/>
    <property type="match status" value="1"/>
</dbReference>
<gene>
    <name evidence="2" type="ORF">Tco_1016605</name>
</gene>
<dbReference type="Proteomes" id="UP001151760">
    <property type="component" value="Unassembled WGS sequence"/>
</dbReference>
<accession>A0ABQ5FPB4</accession>
<sequence>MIEMILESSNQKLTLTSLSDPSAEPSQTPTKQDFDNLFGPMYEEYFEKITPKGSTNSVAPDTIHTDDTPLSTTIIVAEDEAPHISKDPLAGILLGLNGYEKNKTDAENTVIKNKSRLVANGYCQKEGVDFEESFAPVARLEAVLMFVAYAAHKNFMIYQMDIHQSSRGIFISQSKYILELLKKHGMNGCDSIGTLMATTKLDAALKKL</sequence>
<protein>
    <submittedName>
        <fullName evidence="2">Retrovirus-related pol polyprotein from transposon TNT 1-94</fullName>
    </submittedName>
</protein>
<reference evidence="2" key="2">
    <citation type="submission" date="2022-01" db="EMBL/GenBank/DDBJ databases">
        <authorList>
            <person name="Yamashiro T."/>
            <person name="Shiraishi A."/>
            <person name="Satake H."/>
            <person name="Nakayama K."/>
        </authorList>
    </citation>
    <scope>NUCLEOTIDE SEQUENCE</scope>
</reference>